<dbReference type="InterPro" id="IPR000782">
    <property type="entry name" value="FAS1_domain"/>
</dbReference>
<dbReference type="Gene3D" id="2.30.180.10">
    <property type="entry name" value="FAS1 domain"/>
    <property type="match status" value="1"/>
</dbReference>
<gene>
    <name evidence="2" type="ORF">TPAB3V08_LOCUS14081</name>
</gene>
<evidence type="ECO:0000259" key="1">
    <source>
        <dbReference type="PROSITE" id="PS50213"/>
    </source>
</evidence>
<organism evidence="2 3">
    <name type="scientific">Timema podura</name>
    <name type="common">Walking stick</name>
    <dbReference type="NCBI Taxonomy" id="61482"/>
    <lineage>
        <taxon>Eukaryota</taxon>
        <taxon>Metazoa</taxon>
        <taxon>Ecdysozoa</taxon>
        <taxon>Arthropoda</taxon>
        <taxon>Hexapoda</taxon>
        <taxon>Insecta</taxon>
        <taxon>Pterygota</taxon>
        <taxon>Neoptera</taxon>
        <taxon>Polyneoptera</taxon>
        <taxon>Phasmatodea</taxon>
        <taxon>Timematodea</taxon>
        <taxon>Timematoidea</taxon>
        <taxon>Timematidae</taxon>
        <taxon>Timema</taxon>
    </lineage>
</organism>
<proteinExistence type="predicted"/>
<evidence type="ECO:0000313" key="3">
    <source>
        <dbReference type="Proteomes" id="UP001153148"/>
    </source>
</evidence>
<dbReference type="EMBL" id="CAJPIN010063913">
    <property type="protein sequence ID" value="CAG2067138.1"/>
    <property type="molecule type" value="Genomic_DNA"/>
</dbReference>
<dbReference type="SUPFAM" id="SSF82153">
    <property type="entry name" value="FAS1 domain"/>
    <property type="match status" value="1"/>
</dbReference>
<accession>A0ABN7PP40</accession>
<feature type="non-terminal residue" evidence="2">
    <location>
        <position position="1"/>
    </location>
</feature>
<reference evidence="2" key="1">
    <citation type="submission" date="2021-03" db="EMBL/GenBank/DDBJ databases">
        <authorList>
            <person name="Tran Van P."/>
        </authorList>
    </citation>
    <scope>NUCLEOTIDE SEQUENCE</scope>
</reference>
<sequence>IRNNGIRKSFVVKYQCCHGFRRVKGKPGCTEVNLKSMIDTVADIGAKDFVQLVKSSGLEEKLSSSNLTLFAPSDNAVRDFTDSLQEAVSRLLS</sequence>
<keyword evidence="3" id="KW-1185">Reference proteome</keyword>
<comment type="caution">
    <text evidence="2">The sequence shown here is derived from an EMBL/GenBank/DDBJ whole genome shotgun (WGS) entry which is preliminary data.</text>
</comment>
<dbReference type="Pfam" id="PF02469">
    <property type="entry name" value="Fasciclin"/>
    <property type="match status" value="1"/>
</dbReference>
<protein>
    <recommendedName>
        <fullName evidence="1">FAS1 domain-containing protein</fullName>
    </recommendedName>
</protein>
<feature type="domain" description="FAS1" evidence="1">
    <location>
        <begin position="33"/>
        <end position="93"/>
    </location>
</feature>
<dbReference type="InterPro" id="IPR036378">
    <property type="entry name" value="FAS1_dom_sf"/>
</dbReference>
<dbReference type="Proteomes" id="UP001153148">
    <property type="component" value="Unassembled WGS sequence"/>
</dbReference>
<evidence type="ECO:0000313" key="2">
    <source>
        <dbReference type="EMBL" id="CAG2067138.1"/>
    </source>
</evidence>
<name>A0ABN7PP40_TIMPD</name>
<dbReference type="PROSITE" id="PS50213">
    <property type="entry name" value="FAS1"/>
    <property type="match status" value="1"/>
</dbReference>
<feature type="non-terminal residue" evidence="2">
    <location>
        <position position="93"/>
    </location>
</feature>